<keyword evidence="2" id="KW-1185">Reference proteome</keyword>
<evidence type="ECO:0000313" key="2">
    <source>
        <dbReference type="Proteomes" id="UP001321473"/>
    </source>
</evidence>
<protein>
    <submittedName>
        <fullName evidence="1">Uncharacterized protein</fullName>
    </submittedName>
</protein>
<sequence length="58" mass="6599">SARTFYNCQEWLDQAQATRLLRCNVKEAASVRTKSQSDVKTTMLAFHDSIDDVISVSY</sequence>
<reference evidence="1 2" key="1">
    <citation type="journal article" date="2023" name="Arcadia Sci">
        <title>De novo assembly of a long-read Amblyomma americanum tick genome.</title>
        <authorList>
            <person name="Chou S."/>
            <person name="Poskanzer K.E."/>
            <person name="Rollins M."/>
            <person name="Thuy-Boun P.S."/>
        </authorList>
    </citation>
    <scope>NUCLEOTIDE SEQUENCE [LARGE SCALE GENOMIC DNA]</scope>
    <source>
        <strain evidence="1">F_SG_1</strain>
        <tissue evidence="1">Salivary glands</tissue>
    </source>
</reference>
<dbReference type="Proteomes" id="UP001321473">
    <property type="component" value="Unassembled WGS sequence"/>
</dbReference>
<organism evidence="1 2">
    <name type="scientific">Amblyomma americanum</name>
    <name type="common">Lone star tick</name>
    <dbReference type="NCBI Taxonomy" id="6943"/>
    <lineage>
        <taxon>Eukaryota</taxon>
        <taxon>Metazoa</taxon>
        <taxon>Ecdysozoa</taxon>
        <taxon>Arthropoda</taxon>
        <taxon>Chelicerata</taxon>
        <taxon>Arachnida</taxon>
        <taxon>Acari</taxon>
        <taxon>Parasitiformes</taxon>
        <taxon>Ixodida</taxon>
        <taxon>Ixodoidea</taxon>
        <taxon>Ixodidae</taxon>
        <taxon>Amblyomminae</taxon>
        <taxon>Amblyomma</taxon>
    </lineage>
</organism>
<comment type="caution">
    <text evidence="1">The sequence shown here is derived from an EMBL/GenBank/DDBJ whole genome shotgun (WGS) entry which is preliminary data.</text>
</comment>
<gene>
    <name evidence="1" type="ORF">V5799_006418</name>
</gene>
<dbReference type="AlphaFoldDB" id="A0AAQ4DWG1"/>
<feature type="non-terminal residue" evidence="1">
    <location>
        <position position="1"/>
    </location>
</feature>
<dbReference type="EMBL" id="JARKHS020026002">
    <property type="protein sequence ID" value="KAK8766801.1"/>
    <property type="molecule type" value="Genomic_DNA"/>
</dbReference>
<proteinExistence type="predicted"/>
<name>A0AAQ4DWG1_AMBAM</name>
<accession>A0AAQ4DWG1</accession>
<evidence type="ECO:0000313" key="1">
    <source>
        <dbReference type="EMBL" id="KAK8766801.1"/>
    </source>
</evidence>